<dbReference type="RefSeq" id="WP_201688079.1">
    <property type="nucleotide sequence ID" value="NZ_JAEQND010000003.1"/>
</dbReference>
<keyword evidence="7" id="KW-1185">Reference proteome</keyword>
<dbReference type="Proteomes" id="UP000622707">
    <property type="component" value="Unassembled WGS sequence"/>
</dbReference>
<keyword evidence="6" id="KW-0969">Cilium</keyword>
<dbReference type="EMBL" id="JAEQND010000003">
    <property type="protein sequence ID" value="MBL0424851.1"/>
    <property type="molecule type" value="Genomic_DNA"/>
</dbReference>
<dbReference type="SUPFAM" id="SSF64518">
    <property type="entry name" value="Phase 1 flagellin"/>
    <property type="match status" value="1"/>
</dbReference>
<dbReference type="Gene3D" id="1.20.1330.10">
    <property type="entry name" value="f41 fragment of flagellin, N-terminal domain"/>
    <property type="match status" value="2"/>
</dbReference>
<accession>A0ABS1JL41</accession>
<evidence type="ECO:0000256" key="2">
    <source>
        <dbReference type="ARBA" id="ARBA00004613"/>
    </source>
</evidence>
<protein>
    <submittedName>
        <fullName evidence="6">Flagellar hook-associated protein FlgL</fullName>
    </submittedName>
</protein>
<dbReference type="NCBIfam" id="TIGR02550">
    <property type="entry name" value="flagell_flgL"/>
    <property type="match status" value="1"/>
</dbReference>
<feature type="domain" description="Flagellin N-terminal" evidence="5">
    <location>
        <begin position="5"/>
        <end position="139"/>
    </location>
</feature>
<keyword evidence="6" id="KW-0966">Cell projection</keyword>
<dbReference type="Pfam" id="PF00669">
    <property type="entry name" value="Flagellin_N"/>
    <property type="match status" value="1"/>
</dbReference>
<keyword evidence="6" id="KW-0282">Flagellum</keyword>
<name>A0ABS1JL41_9BURK</name>
<proteinExistence type="inferred from homology"/>
<evidence type="ECO:0000313" key="6">
    <source>
        <dbReference type="EMBL" id="MBL0424851.1"/>
    </source>
</evidence>
<comment type="subcellular location">
    <subcellularLocation>
        <location evidence="1">Bacterial flagellum</location>
    </subcellularLocation>
    <subcellularLocation>
        <location evidence="2">Secreted</location>
    </subcellularLocation>
</comment>
<dbReference type="PANTHER" id="PTHR42792">
    <property type="entry name" value="FLAGELLIN"/>
    <property type="match status" value="1"/>
</dbReference>
<keyword evidence="4" id="KW-0975">Bacterial flagellum</keyword>
<evidence type="ECO:0000313" key="7">
    <source>
        <dbReference type="Proteomes" id="UP000622707"/>
    </source>
</evidence>
<evidence type="ECO:0000256" key="1">
    <source>
        <dbReference type="ARBA" id="ARBA00004365"/>
    </source>
</evidence>
<reference evidence="6 7" key="1">
    <citation type="journal article" date="2017" name="Int. J. Syst. Evol. Microbiol.">
        <title>Ramlibacter alkalitolerans sp. nov., alkali-tolerant bacterium isolated from soil of ginseng.</title>
        <authorList>
            <person name="Lee D.H."/>
            <person name="Cha C.J."/>
        </authorList>
    </citation>
    <scope>NUCLEOTIDE SEQUENCE [LARGE SCALE GENOMIC DNA]</scope>
    <source>
        <strain evidence="6 7">KACC 19305</strain>
    </source>
</reference>
<evidence type="ECO:0000256" key="4">
    <source>
        <dbReference type="ARBA" id="ARBA00023143"/>
    </source>
</evidence>
<evidence type="ECO:0000259" key="5">
    <source>
        <dbReference type="Pfam" id="PF00669"/>
    </source>
</evidence>
<dbReference type="InterPro" id="IPR013384">
    <property type="entry name" value="Flagell_FlgL"/>
</dbReference>
<evidence type="ECO:0000256" key="3">
    <source>
        <dbReference type="ARBA" id="ARBA00005709"/>
    </source>
</evidence>
<sequence>MRVPTLHTARQSLATLGERQAEQARLQEQVASGLRVRSPGDDPVAAAQGELARSRLARIAQEQRAVQLAQGTLATADGALAHGVDVLQDAREALVAAGNGGYTADDRHALAERLRSARSELLAVANTPDGGGGFVFGGQGSATAPMPGSTPAWAAVAGEQRVGENARFATTLDGRAAFLALPQGNGVFVTASAAANSGSGWIDAGSVRDATQLTGHDYAIVIGGAPGALSYSVLDTTTGAALATAVPFRSGAGIEVAGQRVAISGAPAAGDAFRLQPAGQQSVFQTLDDAIALLEDDGLASGAYAERLARVQAGVDGALEGLLLARTRAAEDLRLADDGAQANAQQEVAVQGRRSDLRDLDLARGISDLQASQTGLEAALKSYAAVGRKSLFDLIS</sequence>
<organism evidence="6 7">
    <name type="scientific">Ramlibacter alkalitolerans</name>
    <dbReference type="NCBI Taxonomy" id="2039631"/>
    <lineage>
        <taxon>Bacteria</taxon>
        <taxon>Pseudomonadati</taxon>
        <taxon>Pseudomonadota</taxon>
        <taxon>Betaproteobacteria</taxon>
        <taxon>Burkholderiales</taxon>
        <taxon>Comamonadaceae</taxon>
        <taxon>Ramlibacter</taxon>
    </lineage>
</organism>
<comment type="caution">
    <text evidence="6">The sequence shown here is derived from an EMBL/GenBank/DDBJ whole genome shotgun (WGS) entry which is preliminary data.</text>
</comment>
<gene>
    <name evidence="6" type="primary">flgL</name>
    <name evidence="6" type="ORF">JI746_07005</name>
</gene>
<dbReference type="InterPro" id="IPR001029">
    <property type="entry name" value="Flagellin_N"/>
</dbReference>
<dbReference type="PANTHER" id="PTHR42792:SF1">
    <property type="entry name" value="FLAGELLAR HOOK-ASSOCIATED PROTEIN 3"/>
    <property type="match status" value="1"/>
</dbReference>
<dbReference type="InterPro" id="IPR001492">
    <property type="entry name" value="Flagellin"/>
</dbReference>
<comment type="similarity">
    <text evidence="3">Belongs to the bacterial flagellin family.</text>
</comment>